<feature type="region of interest" description="Disordered" evidence="1">
    <location>
        <begin position="1"/>
        <end position="41"/>
    </location>
</feature>
<feature type="compositionally biased region" description="Basic residues" evidence="1">
    <location>
        <begin position="18"/>
        <end position="32"/>
    </location>
</feature>
<reference evidence="3" key="1">
    <citation type="submission" date="2016-10" db="EMBL/GenBank/DDBJ databases">
        <authorList>
            <person name="Varghese N."/>
            <person name="Submissions S."/>
        </authorList>
    </citation>
    <scope>NUCLEOTIDE SEQUENCE [LARGE SCALE GENOMIC DNA]</scope>
    <source>
        <strain evidence="3">DSM 23317</strain>
    </source>
</reference>
<evidence type="ECO:0000313" key="2">
    <source>
        <dbReference type="EMBL" id="SDJ52548.1"/>
    </source>
</evidence>
<protein>
    <recommendedName>
        <fullName evidence="4">Nucleoprotein/polynucleotide-associated enzyme</fullName>
    </recommendedName>
</protein>
<proteinExistence type="predicted"/>
<gene>
    <name evidence="2" type="ORF">SAMN04488540_10973</name>
</gene>
<dbReference type="InterPro" id="IPR018636">
    <property type="entry name" value="DUF2058"/>
</dbReference>
<dbReference type="OrthoDB" id="5294470at2"/>
<name>A0A1G8UFN5_9GAMM</name>
<keyword evidence="3" id="KW-1185">Reference proteome</keyword>
<dbReference type="Pfam" id="PF09831">
    <property type="entry name" value="DUF2058"/>
    <property type="match status" value="1"/>
</dbReference>
<organism evidence="2 3">
    <name type="scientific">Ferrimonas sediminum</name>
    <dbReference type="NCBI Taxonomy" id="718193"/>
    <lineage>
        <taxon>Bacteria</taxon>
        <taxon>Pseudomonadati</taxon>
        <taxon>Pseudomonadota</taxon>
        <taxon>Gammaproteobacteria</taxon>
        <taxon>Alteromonadales</taxon>
        <taxon>Ferrimonadaceae</taxon>
        <taxon>Ferrimonas</taxon>
    </lineage>
</organism>
<dbReference type="AlphaFoldDB" id="A0A1G8UFN5"/>
<sequence>MSLADQLMKAGLADKKSVQKAKKEKHKQRKSKQVVTDESKLAAEQRLKEQQERDRQLNQKRKQEADAKAILAQIKQLIETSAQTRSRGDIAYNFSHNGKITKIYVTKTQQQQLIANQLAIVVKGDSYELVPTKVAEKIEQRDPSIVIELPKSDSSEVAEDDPYADYQIPDDLMW</sequence>
<dbReference type="Proteomes" id="UP000199527">
    <property type="component" value="Unassembled WGS sequence"/>
</dbReference>
<dbReference type="RefSeq" id="WP_090365453.1">
    <property type="nucleotide sequence ID" value="NZ_FNEM01000009.1"/>
</dbReference>
<dbReference type="EMBL" id="FNEM01000009">
    <property type="protein sequence ID" value="SDJ52548.1"/>
    <property type="molecule type" value="Genomic_DNA"/>
</dbReference>
<accession>A0A1G8UFN5</accession>
<feature type="region of interest" description="Disordered" evidence="1">
    <location>
        <begin position="149"/>
        <end position="174"/>
    </location>
</feature>
<evidence type="ECO:0008006" key="4">
    <source>
        <dbReference type="Google" id="ProtNLM"/>
    </source>
</evidence>
<evidence type="ECO:0000313" key="3">
    <source>
        <dbReference type="Proteomes" id="UP000199527"/>
    </source>
</evidence>
<evidence type="ECO:0000256" key="1">
    <source>
        <dbReference type="SAM" id="MobiDB-lite"/>
    </source>
</evidence>